<name>A0A1I6HQE5_9RHOB</name>
<dbReference type="InterPro" id="IPR016181">
    <property type="entry name" value="Acyl_CoA_acyltransferase"/>
</dbReference>
<protein>
    <recommendedName>
        <fullName evidence="3">N-acetyltransferase domain-containing protein</fullName>
    </recommendedName>
</protein>
<dbReference type="Gene3D" id="3.40.630.30">
    <property type="match status" value="1"/>
</dbReference>
<dbReference type="SUPFAM" id="SSF55729">
    <property type="entry name" value="Acyl-CoA N-acyltransferases (Nat)"/>
    <property type="match status" value="1"/>
</dbReference>
<dbReference type="OrthoDB" id="7844820at2"/>
<gene>
    <name evidence="1" type="ORF">SAMN04488002_3246</name>
</gene>
<dbReference type="RefSeq" id="WP_090218879.1">
    <property type="nucleotide sequence ID" value="NZ_FOYO01000001.1"/>
</dbReference>
<organism evidence="1 2">
    <name type="scientific">Litoreibacter janthinus</name>
    <dbReference type="NCBI Taxonomy" id="670154"/>
    <lineage>
        <taxon>Bacteria</taxon>
        <taxon>Pseudomonadati</taxon>
        <taxon>Pseudomonadota</taxon>
        <taxon>Alphaproteobacteria</taxon>
        <taxon>Rhodobacterales</taxon>
        <taxon>Roseobacteraceae</taxon>
        <taxon>Litoreibacter</taxon>
    </lineage>
</organism>
<accession>A0A1I6HQE5</accession>
<evidence type="ECO:0000313" key="1">
    <source>
        <dbReference type="EMBL" id="SFR56480.1"/>
    </source>
</evidence>
<sequence length="331" mass="35728">MSLTIRPANITDVEAIAGLLVLDAEQRYAANQTLWKMAPEPHAKVASTITAAMQNEAPPFRQHWLIAESEGNVVGVTHTILLPVPPIYAGEFGPPGLIMEDCYVLDRAPSGTAKALLEAAEADLVAAGAKVLLGSSIAGGIWGDEFLAQSYEPLTLYFSKTGLSNAADHDDVQKASEDDIPAIVASSAVNRQVLFDLNDFWKPHPEADARFGSWMTRSLTLTDRDMLISNSEGDPEGYSVSQPATPLHFPSAHDVVGTGFIDDYFHADFENPTRLENQGHAARALLQASESALEARGNDAALIVCPAAWISKIEVLQSEGYETEIVWFIKA</sequence>
<proteinExistence type="predicted"/>
<evidence type="ECO:0008006" key="3">
    <source>
        <dbReference type="Google" id="ProtNLM"/>
    </source>
</evidence>
<reference evidence="2" key="1">
    <citation type="submission" date="2016-10" db="EMBL/GenBank/DDBJ databases">
        <authorList>
            <person name="Varghese N."/>
            <person name="Submissions S."/>
        </authorList>
    </citation>
    <scope>NUCLEOTIDE SEQUENCE [LARGE SCALE GENOMIC DNA]</scope>
    <source>
        <strain evidence="2">DSM 26921</strain>
    </source>
</reference>
<keyword evidence="2" id="KW-1185">Reference proteome</keyword>
<dbReference type="EMBL" id="FOYO01000001">
    <property type="protein sequence ID" value="SFR56480.1"/>
    <property type="molecule type" value="Genomic_DNA"/>
</dbReference>
<evidence type="ECO:0000313" key="2">
    <source>
        <dbReference type="Proteomes" id="UP000199658"/>
    </source>
</evidence>
<dbReference type="AlphaFoldDB" id="A0A1I6HQE5"/>
<dbReference type="Proteomes" id="UP000199658">
    <property type="component" value="Unassembled WGS sequence"/>
</dbReference>